<organism evidence="2 3">
    <name type="scientific">Sinomonas cellulolyticus</name>
    <dbReference type="NCBI Taxonomy" id="2801916"/>
    <lineage>
        <taxon>Bacteria</taxon>
        <taxon>Bacillati</taxon>
        <taxon>Actinomycetota</taxon>
        <taxon>Actinomycetes</taxon>
        <taxon>Micrococcales</taxon>
        <taxon>Micrococcaceae</taxon>
        <taxon>Sinomonas</taxon>
    </lineage>
</organism>
<feature type="transmembrane region" description="Helical" evidence="1">
    <location>
        <begin position="142"/>
        <end position="166"/>
    </location>
</feature>
<evidence type="ECO:0000313" key="3">
    <source>
        <dbReference type="Proteomes" id="UP000639051"/>
    </source>
</evidence>
<dbReference type="EMBL" id="JAERRC010000008">
    <property type="protein sequence ID" value="MBL0704261.1"/>
    <property type="molecule type" value="Genomic_DNA"/>
</dbReference>
<reference evidence="2 3" key="1">
    <citation type="submission" date="2021-01" db="EMBL/GenBank/DDBJ databases">
        <title>Genome public.</title>
        <authorList>
            <person name="Liu C."/>
            <person name="Sun Q."/>
        </authorList>
    </citation>
    <scope>NUCLEOTIDE SEQUENCE [LARGE SCALE GENOMIC DNA]</scope>
    <source>
        <strain evidence="2 3">JC656</strain>
    </source>
</reference>
<feature type="transmembrane region" description="Helical" evidence="1">
    <location>
        <begin position="111"/>
        <end position="136"/>
    </location>
</feature>
<dbReference type="Proteomes" id="UP000639051">
    <property type="component" value="Unassembled WGS sequence"/>
</dbReference>
<evidence type="ECO:0000313" key="2">
    <source>
        <dbReference type="EMBL" id="MBL0704261.1"/>
    </source>
</evidence>
<dbReference type="RefSeq" id="WP_189695021.1">
    <property type="nucleotide sequence ID" value="NZ_BNCM01000016.1"/>
</dbReference>
<feature type="transmembrane region" description="Helical" evidence="1">
    <location>
        <begin position="6"/>
        <end position="26"/>
    </location>
</feature>
<accession>A0ABS1K1S7</accession>
<keyword evidence="1" id="KW-0812">Transmembrane</keyword>
<feature type="transmembrane region" description="Helical" evidence="1">
    <location>
        <begin position="69"/>
        <end position="90"/>
    </location>
</feature>
<name>A0ABS1K1S7_9MICC</name>
<keyword evidence="1" id="KW-0472">Membrane</keyword>
<protein>
    <submittedName>
        <fullName evidence="2">Uncharacterized protein</fullName>
    </submittedName>
</protein>
<proteinExistence type="predicted"/>
<keyword evidence="3" id="KW-1185">Reference proteome</keyword>
<sequence>MPDTGLLLAVAEIAGIFVGFGALISVRSTDPGDAVIISSLRFVTWVGVWILISCLAPVALSQLGFTGHVLWLTCALFALAALIALWLMDISSPESKSFARLSSRSLRRLRAVYVGVGGPLGAGLIASLAAVALGIWPEAERGLYFAAVVLGMALAGFTLLTVVFMAPHR</sequence>
<gene>
    <name evidence="2" type="ORF">JJE72_01920</name>
</gene>
<feature type="transmembrane region" description="Helical" evidence="1">
    <location>
        <begin position="38"/>
        <end position="63"/>
    </location>
</feature>
<comment type="caution">
    <text evidence="2">The sequence shown here is derived from an EMBL/GenBank/DDBJ whole genome shotgun (WGS) entry which is preliminary data.</text>
</comment>
<evidence type="ECO:0000256" key="1">
    <source>
        <dbReference type="SAM" id="Phobius"/>
    </source>
</evidence>
<keyword evidence="1" id="KW-1133">Transmembrane helix</keyword>